<dbReference type="EMBL" id="CP015017">
    <property type="protein sequence ID" value="APC00496.1"/>
    <property type="molecule type" value="Genomic_DNA"/>
</dbReference>
<evidence type="ECO:0008006" key="4">
    <source>
        <dbReference type="Google" id="ProtNLM"/>
    </source>
</evidence>
<proteinExistence type="predicted"/>
<feature type="compositionally biased region" description="Polar residues" evidence="1">
    <location>
        <begin position="14"/>
        <end position="26"/>
    </location>
</feature>
<organism evidence="2 3">
    <name type="scientific">Polynucleobacter asymbioticus</name>
    <dbReference type="NCBI Taxonomy" id="576611"/>
    <lineage>
        <taxon>Bacteria</taxon>
        <taxon>Pseudomonadati</taxon>
        <taxon>Pseudomonadota</taxon>
        <taxon>Betaproteobacteria</taxon>
        <taxon>Burkholderiales</taxon>
        <taxon>Burkholderiaceae</taxon>
        <taxon>Polynucleobacter</taxon>
    </lineage>
</organism>
<accession>A0AAC9IQI4</accession>
<name>A0AAC9IQI4_9BURK</name>
<dbReference type="InterPro" id="IPR036396">
    <property type="entry name" value="Cyt_P450_sf"/>
</dbReference>
<evidence type="ECO:0000313" key="3">
    <source>
        <dbReference type="Proteomes" id="UP000182060"/>
    </source>
</evidence>
<evidence type="ECO:0000256" key="1">
    <source>
        <dbReference type="SAM" id="MobiDB-lite"/>
    </source>
</evidence>
<evidence type="ECO:0000313" key="2">
    <source>
        <dbReference type="EMBL" id="APC00496.1"/>
    </source>
</evidence>
<dbReference type="GO" id="GO:0005506">
    <property type="term" value="F:iron ion binding"/>
    <property type="evidence" value="ECO:0007669"/>
    <property type="project" value="InterPro"/>
</dbReference>
<dbReference type="Proteomes" id="UP000182060">
    <property type="component" value="Chromosome"/>
</dbReference>
<feature type="region of interest" description="Disordered" evidence="1">
    <location>
        <begin position="1"/>
        <end position="28"/>
    </location>
</feature>
<dbReference type="GO" id="GO:0004497">
    <property type="term" value="F:monooxygenase activity"/>
    <property type="evidence" value="ECO:0007669"/>
    <property type="project" value="InterPro"/>
</dbReference>
<dbReference type="GO" id="GO:0020037">
    <property type="term" value="F:heme binding"/>
    <property type="evidence" value="ECO:0007669"/>
    <property type="project" value="InterPro"/>
</dbReference>
<reference evidence="2" key="1">
    <citation type="journal article" date="2017" name="Appl. Environ. Microbiol.">
        <title>Microdiversification of a pelagic Polynucleobacter species is mainly driven by acquisition of genomic islands from a partially interspecific gene pool.</title>
        <authorList>
            <person name="Hoetzinger M."/>
            <person name="Hahn M.W."/>
            <person name="Jezberova J."/>
            <person name="Schmidt J."/>
            <person name="Koll U."/>
        </authorList>
    </citation>
    <scope>NUCLEOTIDE SEQUENCE</scope>
    <source>
        <strain evidence="2">MWH-RechtKol4</strain>
    </source>
</reference>
<dbReference type="SUPFAM" id="SSF48264">
    <property type="entry name" value="Cytochrome P450"/>
    <property type="match status" value="1"/>
</dbReference>
<dbReference type="RefSeq" id="WP_071538725.1">
    <property type="nucleotide sequence ID" value="NZ_CP015016.1"/>
</dbReference>
<dbReference type="AlphaFoldDB" id="A0AAC9IQI4"/>
<dbReference type="Gene3D" id="1.10.630.10">
    <property type="entry name" value="Cytochrome P450"/>
    <property type="match status" value="2"/>
</dbReference>
<dbReference type="InterPro" id="IPR017972">
    <property type="entry name" value="Cyt_P450_CS"/>
</dbReference>
<dbReference type="GO" id="GO:0016705">
    <property type="term" value="F:oxidoreductase activity, acting on paired donors, with incorporation or reduction of molecular oxygen"/>
    <property type="evidence" value="ECO:0007669"/>
    <property type="project" value="InterPro"/>
</dbReference>
<feature type="compositionally biased region" description="Basic and acidic residues" evidence="1">
    <location>
        <begin position="1"/>
        <end position="13"/>
    </location>
</feature>
<dbReference type="PROSITE" id="PS00086">
    <property type="entry name" value="CYTOCHROME_P450"/>
    <property type="match status" value="1"/>
</dbReference>
<sequence>MKKLLEHSQEDLNKTSSPGNLCPFSSSDREIHKSKNKSAIYCEEPKLRWSSELDRWLCFDPTLIKEVLKSDDFQVNDYFRTQEILTNHLGLNVEHTSRLLSQFPFCHDGKFHKELKKIYAKKLNEHHETALLQFEASLKELITLKFKPGTTLDLVEEIIAPAIVSAASIFSGIQSHFEGNSASIAQLLDETISVSRRMKINKKIEDFIIKFPKNTSEEIAFTRVGLAVTGLDSLVGALSESIVSLLNRDPNLKLSQIQWDENLPATSIPFIERTLTKDTILQGEQLKIGQTIRVYLDAGGYSKQNPTYSDLYFGAGTHTCIGKSFSKELWTVFTKCLSKVDLRLQIIKSARRDHDYFFNGYYLLMVTVNP</sequence>
<protein>
    <recommendedName>
        <fullName evidence="4">Cytochrome P450</fullName>
    </recommendedName>
</protein>
<gene>
    <name evidence="2" type="ORF">AOC25_02090</name>
</gene>